<evidence type="ECO:0000313" key="2">
    <source>
        <dbReference type="EMBL" id="MBA6413406.1"/>
    </source>
</evidence>
<dbReference type="AlphaFoldDB" id="A0A7W2YJC0"/>
<keyword evidence="3" id="KW-1185">Reference proteome</keyword>
<keyword evidence="1" id="KW-0732">Signal</keyword>
<dbReference type="RefSeq" id="WP_182172568.1">
    <property type="nucleotide sequence ID" value="NZ_JACFXU010000014.1"/>
</dbReference>
<organism evidence="2 3">
    <name type="scientific">Sediminihaliea albiluteola</name>
    <dbReference type="NCBI Taxonomy" id="2758564"/>
    <lineage>
        <taxon>Bacteria</taxon>
        <taxon>Pseudomonadati</taxon>
        <taxon>Pseudomonadota</taxon>
        <taxon>Gammaproteobacteria</taxon>
        <taxon>Cellvibrionales</taxon>
        <taxon>Halieaceae</taxon>
        <taxon>Sediminihaliea</taxon>
    </lineage>
</organism>
<comment type="caution">
    <text evidence="2">The sequence shown here is derived from an EMBL/GenBank/DDBJ whole genome shotgun (WGS) entry which is preliminary data.</text>
</comment>
<dbReference type="Proteomes" id="UP000539350">
    <property type="component" value="Unassembled WGS sequence"/>
</dbReference>
<evidence type="ECO:0000256" key="1">
    <source>
        <dbReference type="SAM" id="SignalP"/>
    </source>
</evidence>
<reference evidence="2 3" key="1">
    <citation type="submission" date="2020-07" db="EMBL/GenBank/DDBJ databases">
        <title>Halieaceae bacterium, F7430, whole genome shotgun sequencing project.</title>
        <authorList>
            <person name="Jiang S."/>
            <person name="Liu Z.W."/>
            <person name="Du Z.J."/>
        </authorList>
    </citation>
    <scope>NUCLEOTIDE SEQUENCE [LARGE SCALE GENOMIC DNA]</scope>
    <source>
        <strain evidence="2 3">F7430</strain>
    </source>
</reference>
<protein>
    <submittedName>
        <fullName evidence="2">Uncharacterized protein</fullName>
    </submittedName>
</protein>
<feature type="signal peptide" evidence="1">
    <location>
        <begin position="1"/>
        <end position="20"/>
    </location>
</feature>
<accession>A0A7W2YJC0</accession>
<dbReference type="EMBL" id="JACFXU010000014">
    <property type="protein sequence ID" value="MBA6413406.1"/>
    <property type="molecule type" value="Genomic_DNA"/>
</dbReference>
<proteinExistence type="predicted"/>
<gene>
    <name evidence="2" type="ORF">H2508_09830</name>
</gene>
<name>A0A7W2YJC0_9GAMM</name>
<sequence>MKIRHLIPALTLILCGSIQAQTCGDYVKQGANTANARMSKGQIDLIRTNFALRASRIAAAKYTDRAKALKIAMANQEILGGLTSLTSSDVRETCYSNHSLDFYDTVAGSMNETLDLFAQEWKASGLM</sequence>
<feature type="chain" id="PRO_5030618232" evidence="1">
    <location>
        <begin position="21"/>
        <end position="127"/>
    </location>
</feature>
<evidence type="ECO:0000313" key="3">
    <source>
        <dbReference type="Proteomes" id="UP000539350"/>
    </source>
</evidence>